<dbReference type="STRING" id="1450539.A0A318ZNX5"/>
<dbReference type="SUPFAM" id="SSF56112">
    <property type="entry name" value="Protein kinase-like (PK-like)"/>
    <property type="match status" value="1"/>
</dbReference>
<sequence>MIRFLGVVHTDLAPTNILWNPELDRVLIIDLHLCVLELNKMKKTPKRLTSSNLLVQLTGNEKQRQHCSNHWVCLQPLTENCPNDKYDLD</sequence>
<dbReference type="Proteomes" id="UP000248349">
    <property type="component" value="Unassembled WGS sequence"/>
</dbReference>
<gene>
    <name evidence="1" type="ORF">BP01DRAFT_406241</name>
</gene>
<organism evidence="1 2">
    <name type="scientific">Aspergillus saccharolyticus JOP 1030-1</name>
    <dbReference type="NCBI Taxonomy" id="1450539"/>
    <lineage>
        <taxon>Eukaryota</taxon>
        <taxon>Fungi</taxon>
        <taxon>Dikarya</taxon>
        <taxon>Ascomycota</taxon>
        <taxon>Pezizomycotina</taxon>
        <taxon>Eurotiomycetes</taxon>
        <taxon>Eurotiomycetidae</taxon>
        <taxon>Eurotiales</taxon>
        <taxon>Aspergillaceae</taxon>
        <taxon>Aspergillus</taxon>
        <taxon>Aspergillus subgen. Circumdati</taxon>
    </lineage>
</organism>
<keyword evidence="2" id="KW-1185">Reference proteome</keyword>
<accession>A0A318ZNX5</accession>
<dbReference type="AlphaFoldDB" id="A0A318ZNX5"/>
<dbReference type="RefSeq" id="XP_025434659.1">
    <property type="nucleotide sequence ID" value="XM_025578764.1"/>
</dbReference>
<proteinExistence type="predicted"/>
<reference evidence="1 2" key="1">
    <citation type="submission" date="2016-12" db="EMBL/GenBank/DDBJ databases">
        <title>The genomes of Aspergillus section Nigri reveals drivers in fungal speciation.</title>
        <authorList>
            <consortium name="DOE Joint Genome Institute"/>
            <person name="Vesth T.C."/>
            <person name="Nybo J."/>
            <person name="Theobald S."/>
            <person name="Brandl J."/>
            <person name="Frisvad J.C."/>
            <person name="Nielsen K.F."/>
            <person name="Lyhne E.K."/>
            <person name="Kogle M.E."/>
            <person name="Kuo A."/>
            <person name="Riley R."/>
            <person name="Clum A."/>
            <person name="Nolan M."/>
            <person name="Lipzen A."/>
            <person name="Salamov A."/>
            <person name="Henrissat B."/>
            <person name="Wiebenga A."/>
            <person name="De Vries R.P."/>
            <person name="Grigoriev I.V."/>
            <person name="Mortensen U.H."/>
            <person name="Andersen M.R."/>
            <person name="Baker S.E."/>
        </authorList>
    </citation>
    <scope>NUCLEOTIDE SEQUENCE [LARGE SCALE GENOMIC DNA]</scope>
    <source>
        <strain evidence="1 2">JOP 1030-1</strain>
    </source>
</reference>
<evidence type="ECO:0008006" key="3">
    <source>
        <dbReference type="Google" id="ProtNLM"/>
    </source>
</evidence>
<protein>
    <recommendedName>
        <fullName evidence="3">Protein kinase domain-containing protein</fullName>
    </recommendedName>
</protein>
<evidence type="ECO:0000313" key="2">
    <source>
        <dbReference type="Proteomes" id="UP000248349"/>
    </source>
</evidence>
<dbReference type="Gene3D" id="1.10.510.10">
    <property type="entry name" value="Transferase(Phosphotransferase) domain 1"/>
    <property type="match status" value="1"/>
</dbReference>
<dbReference type="GeneID" id="37079993"/>
<evidence type="ECO:0000313" key="1">
    <source>
        <dbReference type="EMBL" id="PYH48677.1"/>
    </source>
</evidence>
<name>A0A318ZNX5_9EURO</name>
<dbReference type="EMBL" id="KZ821221">
    <property type="protein sequence ID" value="PYH48677.1"/>
    <property type="molecule type" value="Genomic_DNA"/>
</dbReference>
<dbReference type="OrthoDB" id="4062651at2759"/>
<dbReference type="InterPro" id="IPR011009">
    <property type="entry name" value="Kinase-like_dom_sf"/>
</dbReference>